<dbReference type="OrthoDB" id="2919784at2759"/>
<feature type="transmembrane region" description="Helical" evidence="6">
    <location>
        <begin position="542"/>
        <end position="560"/>
    </location>
</feature>
<dbReference type="InterPro" id="IPR050598">
    <property type="entry name" value="AminoAcid_Transporter"/>
</dbReference>
<dbReference type="EMBL" id="JAACJK010000001">
    <property type="protein sequence ID" value="KAF5341788.1"/>
    <property type="molecule type" value="Genomic_DNA"/>
</dbReference>
<dbReference type="AlphaFoldDB" id="A0A8H5FMF0"/>
<feature type="compositionally biased region" description="Polar residues" evidence="5">
    <location>
        <begin position="384"/>
        <end position="396"/>
    </location>
</feature>
<feature type="region of interest" description="Disordered" evidence="5">
    <location>
        <begin position="384"/>
        <end position="438"/>
    </location>
</feature>
<feature type="transmembrane region" description="Helical" evidence="6">
    <location>
        <begin position="580"/>
        <end position="599"/>
    </location>
</feature>
<comment type="caution">
    <text evidence="7">The sequence shown here is derived from an EMBL/GenBank/DDBJ whole genome shotgun (WGS) entry which is preliminary data.</text>
</comment>
<protein>
    <recommendedName>
        <fullName evidence="9">High-affinity methionine permease</fullName>
    </recommendedName>
</protein>
<evidence type="ECO:0000256" key="2">
    <source>
        <dbReference type="ARBA" id="ARBA00022692"/>
    </source>
</evidence>
<dbReference type="Gene3D" id="1.20.1740.10">
    <property type="entry name" value="Amino acid/polyamine transporter I"/>
    <property type="match status" value="1"/>
</dbReference>
<dbReference type="InterPro" id="IPR002293">
    <property type="entry name" value="AA/rel_permease1"/>
</dbReference>
<evidence type="ECO:0000313" key="8">
    <source>
        <dbReference type="Proteomes" id="UP000541558"/>
    </source>
</evidence>
<feature type="transmembrane region" description="Helical" evidence="6">
    <location>
        <begin position="844"/>
        <end position="864"/>
    </location>
</feature>
<feature type="region of interest" description="Disordered" evidence="5">
    <location>
        <begin position="284"/>
        <end position="324"/>
    </location>
</feature>
<dbReference type="Pfam" id="PF13520">
    <property type="entry name" value="AA_permease_2"/>
    <property type="match status" value="1"/>
</dbReference>
<evidence type="ECO:0000256" key="1">
    <source>
        <dbReference type="ARBA" id="ARBA00004141"/>
    </source>
</evidence>
<evidence type="ECO:0008006" key="9">
    <source>
        <dbReference type="Google" id="ProtNLM"/>
    </source>
</evidence>
<feature type="transmembrane region" description="Helical" evidence="6">
    <location>
        <begin position="650"/>
        <end position="673"/>
    </location>
</feature>
<feature type="compositionally biased region" description="Pro residues" evidence="5">
    <location>
        <begin position="108"/>
        <end position="121"/>
    </location>
</feature>
<keyword evidence="2 6" id="KW-0812">Transmembrane</keyword>
<comment type="subcellular location">
    <subcellularLocation>
        <location evidence="1">Membrane</location>
        <topology evidence="1">Multi-pass membrane protein</topology>
    </subcellularLocation>
</comment>
<dbReference type="GO" id="GO:0015179">
    <property type="term" value="F:L-amino acid transmembrane transporter activity"/>
    <property type="evidence" value="ECO:0007669"/>
    <property type="project" value="TreeGrafter"/>
</dbReference>
<feature type="compositionally biased region" description="Polar residues" evidence="5">
    <location>
        <begin position="284"/>
        <end position="302"/>
    </location>
</feature>
<feature type="transmembrane region" description="Helical" evidence="6">
    <location>
        <begin position="500"/>
        <end position="522"/>
    </location>
</feature>
<dbReference type="Proteomes" id="UP000541558">
    <property type="component" value="Unassembled WGS sequence"/>
</dbReference>
<organism evidence="7 8">
    <name type="scientific">Ephemerocybe angulata</name>
    <dbReference type="NCBI Taxonomy" id="980116"/>
    <lineage>
        <taxon>Eukaryota</taxon>
        <taxon>Fungi</taxon>
        <taxon>Dikarya</taxon>
        <taxon>Basidiomycota</taxon>
        <taxon>Agaricomycotina</taxon>
        <taxon>Agaricomycetes</taxon>
        <taxon>Agaricomycetidae</taxon>
        <taxon>Agaricales</taxon>
        <taxon>Agaricineae</taxon>
        <taxon>Psathyrellaceae</taxon>
        <taxon>Ephemerocybe</taxon>
    </lineage>
</organism>
<keyword evidence="8" id="KW-1185">Reference proteome</keyword>
<dbReference type="PANTHER" id="PTHR11785:SF498">
    <property type="entry name" value="HIGH-AFFINITY METHIONINE PERMEASE"/>
    <property type="match status" value="1"/>
</dbReference>
<evidence type="ECO:0000256" key="3">
    <source>
        <dbReference type="ARBA" id="ARBA00022989"/>
    </source>
</evidence>
<feature type="region of interest" description="Disordered" evidence="5">
    <location>
        <begin position="98"/>
        <end position="181"/>
    </location>
</feature>
<feature type="compositionally biased region" description="Polar residues" evidence="5">
    <location>
        <begin position="148"/>
        <end position="165"/>
    </location>
</feature>
<evidence type="ECO:0000256" key="4">
    <source>
        <dbReference type="ARBA" id="ARBA00023136"/>
    </source>
</evidence>
<reference evidence="7 8" key="1">
    <citation type="journal article" date="2020" name="ISME J.">
        <title>Uncovering the hidden diversity of litter-decomposition mechanisms in mushroom-forming fungi.</title>
        <authorList>
            <person name="Floudas D."/>
            <person name="Bentzer J."/>
            <person name="Ahren D."/>
            <person name="Johansson T."/>
            <person name="Persson P."/>
            <person name="Tunlid A."/>
        </authorList>
    </citation>
    <scope>NUCLEOTIDE SEQUENCE [LARGE SCALE GENOMIC DNA]</scope>
    <source>
        <strain evidence="7 8">CBS 175.51</strain>
    </source>
</reference>
<feature type="region of interest" description="Disordered" evidence="5">
    <location>
        <begin position="43"/>
        <end position="78"/>
    </location>
</feature>
<accession>A0A8H5FMF0</accession>
<name>A0A8H5FMF0_9AGAR</name>
<evidence type="ECO:0000256" key="5">
    <source>
        <dbReference type="SAM" id="MobiDB-lite"/>
    </source>
</evidence>
<gene>
    <name evidence="7" type="ORF">D9611_001150</name>
</gene>
<feature type="region of interest" description="Disordered" evidence="5">
    <location>
        <begin position="208"/>
        <end position="270"/>
    </location>
</feature>
<evidence type="ECO:0000256" key="6">
    <source>
        <dbReference type="SAM" id="Phobius"/>
    </source>
</evidence>
<sequence length="905" mass="98285">MPLSAHDKRSYGLWGNPSGRWSCGTMAVLYHAQDIHNAIAAAQKGASTAPLPDGDDDETIKPRRRSNMSSASKSFESDFEGFSNFELDLTCLSRPTSPAPSSCCHLPPSSPSPPPTPPRSPPQMERSLSRTRSFAQQAMAPLKKTTKKLSSAHLSSMTMPPSGSRGSWPGMKYTGRGTPIDRARTREWGALIAEEDEVGEDGVLFSNHRSASLDSHVRPSRKSLSPEWSYLPPLLSSTASHTEEDEDAERESSYEPPPALAPINLGTDQSEDWDSIMKTVLGSKENQATHIPSDPQGQSSSTYDKRTPNGDDAAGTSDPRPATVPTVDFPMMTPDQIEELHTGLETHLGIHQALDLGLGLNITQGSGEGRMNLFKLGLLPSSASGRETPSIYSQAETPRGSRAPTILFREQQGPVDESDQRSSTSTKTGAPRKDGVKSEDHAWWRKKCLSLTNHIRSMWLLGALIAAAGMRTYIIWGTALPLNGGEKNYLEYLFPRPRRLITSVYAANAILLAYAAGNSLVFAEYTIEAVAPDLLTDPSHSVLSPVRLVAFSCLTFAMLLHGLHVEGGLRLQNILGMSKIIILLVVVGSGMIAATGRLADGVVQPNNFESWNKIWEGSRSGATVIWSYVGFSNANYALAEMDRPARTLRIAGPIAIVVVTIFYLAANLAYLFAATKQEITGSGRLVASLLFKNVWGPNTERVLSAFVALSALGNVLSVSFSQGRVNQALGKEGALPFSRVWASEWPREGPLAGLSLHWAICAIVVFGLPAGDAYNFVLNVVSYPLAVINATISFGLIYLSTRRLPREFRMGGFFRWFDFSLGASAPPIWTSRDHIDIPPPSPSLLIPVLTFGTANVFLFLFPLVKPPPGTEPYETLPYWTHAAGGWLVFLLGASAWYISRARGRI</sequence>
<evidence type="ECO:0000313" key="7">
    <source>
        <dbReference type="EMBL" id="KAF5341788.1"/>
    </source>
</evidence>
<keyword evidence="3 6" id="KW-1133">Transmembrane helix</keyword>
<feature type="transmembrane region" description="Helical" evidence="6">
    <location>
        <begin position="776"/>
        <end position="799"/>
    </location>
</feature>
<proteinExistence type="predicted"/>
<feature type="transmembrane region" description="Helical" evidence="6">
    <location>
        <begin position="876"/>
        <end position="898"/>
    </location>
</feature>
<feature type="transmembrane region" description="Helical" evidence="6">
    <location>
        <begin position="751"/>
        <end position="770"/>
    </location>
</feature>
<keyword evidence="4 6" id="KW-0472">Membrane</keyword>
<dbReference type="PANTHER" id="PTHR11785">
    <property type="entry name" value="AMINO ACID TRANSPORTER"/>
    <property type="match status" value="1"/>
</dbReference>
<feature type="transmembrane region" description="Helical" evidence="6">
    <location>
        <begin position="458"/>
        <end position="479"/>
    </location>
</feature>
<dbReference type="GO" id="GO:0016020">
    <property type="term" value="C:membrane"/>
    <property type="evidence" value="ECO:0007669"/>
    <property type="project" value="UniProtKB-SubCell"/>
</dbReference>